<sequence>MKRDDFEKIKQKINETKIENSSDKSILIEQFESTSNSKYSGLCLDNFVLNDTKRYSILFDEIMVILKKLTKLNINQKESIELFLVRLAKILSAKAENELINKVNSFEFNRIFYECVKNRIKNFTGSYMNQTSALVAFYEQVNRLLTNFQNETKSEEENDFEKNVTLMLNYTNTIVSIQNVSSSEIKLLKGICSKIDENMNCFEMVEFILFDLAIIQSSLFSLASKDKKDKEKQFNSIKEKQHVQSIDEILNKNNQIEKMMKNLDKADMFVSYIK</sequence>
<dbReference type="EMBL" id="REGN01004041">
    <property type="protein sequence ID" value="RNA19455.1"/>
    <property type="molecule type" value="Genomic_DNA"/>
</dbReference>
<name>A0A3M7R8A1_BRAPC</name>
<reference evidence="1 2" key="1">
    <citation type="journal article" date="2018" name="Sci. Rep.">
        <title>Genomic signatures of local adaptation to the degree of environmental predictability in rotifers.</title>
        <authorList>
            <person name="Franch-Gras L."/>
            <person name="Hahn C."/>
            <person name="Garcia-Roger E.M."/>
            <person name="Carmona M.J."/>
            <person name="Serra M."/>
            <person name="Gomez A."/>
        </authorList>
    </citation>
    <scope>NUCLEOTIDE SEQUENCE [LARGE SCALE GENOMIC DNA]</scope>
    <source>
        <strain evidence="1">HYR1</strain>
    </source>
</reference>
<dbReference type="AlphaFoldDB" id="A0A3M7R8A1"/>
<keyword evidence="2" id="KW-1185">Reference proteome</keyword>
<comment type="caution">
    <text evidence="1">The sequence shown here is derived from an EMBL/GenBank/DDBJ whole genome shotgun (WGS) entry which is preliminary data.</text>
</comment>
<accession>A0A3M7R8A1</accession>
<dbReference type="Proteomes" id="UP000276133">
    <property type="component" value="Unassembled WGS sequence"/>
</dbReference>
<evidence type="ECO:0000313" key="1">
    <source>
        <dbReference type="EMBL" id="RNA19455.1"/>
    </source>
</evidence>
<gene>
    <name evidence="1" type="ORF">BpHYR1_037290</name>
</gene>
<protein>
    <submittedName>
        <fullName evidence="1">Uncharacterized protein</fullName>
    </submittedName>
</protein>
<organism evidence="1 2">
    <name type="scientific">Brachionus plicatilis</name>
    <name type="common">Marine rotifer</name>
    <name type="synonym">Brachionus muelleri</name>
    <dbReference type="NCBI Taxonomy" id="10195"/>
    <lineage>
        <taxon>Eukaryota</taxon>
        <taxon>Metazoa</taxon>
        <taxon>Spiralia</taxon>
        <taxon>Gnathifera</taxon>
        <taxon>Rotifera</taxon>
        <taxon>Eurotatoria</taxon>
        <taxon>Monogononta</taxon>
        <taxon>Pseudotrocha</taxon>
        <taxon>Ploima</taxon>
        <taxon>Brachionidae</taxon>
        <taxon>Brachionus</taxon>
    </lineage>
</organism>
<proteinExistence type="predicted"/>
<evidence type="ECO:0000313" key="2">
    <source>
        <dbReference type="Proteomes" id="UP000276133"/>
    </source>
</evidence>